<comment type="caution">
    <text evidence="2">The sequence shown here is derived from an EMBL/GenBank/DDBJ whole genome shotgun (WGS) entry which is preliminary data.</text>
</comment>
<name>A0A7Z1DTM6_9GAMM</name>
<reference evidence="2 3" key="1">
    <citation type="submission" date="2017-06" db="EMBL/GenBank/DDBJ databases">
        <title>Draft genome sequence of the halophilic bacterium Marinobacter vinifirmus FB1.</title>
        <authorList>
            <person name="Stepanov V.G."/>
            <person name="Roberts D.J."/>
            <person name="Fox G.E."/>
        </authorList>
    </citation>
    <scope>NUCLEOTIDE SEQUENCE [LARGE SCALE GENOMIC DNA]</scope>
    <source>
        <strain evidence="2 3">FB1</strain>
    </source>
</reference>
<gene>
    <name evidence="2" type="ORF">B9Q17_10030</name>
</gene>
<keyword evidence="1" id="KW-1133">Transmembrane helix</keyword>
<sequence>MNRNKIIDTAHEFFYGGDSFAGKAGLAVGSTIRATLKFSAIAVLLLVVVVVGQMTQYIKAVDSVREAYLSNWAGSDPARLEQVAGYRKGCHGPLDESMEEPLERIRSIHSCAEVAGSKAVADVLRAADKAVEPVAPMSWF</sequence>
<keyword evidence="1" id="KW-0472">Membrane</keyword>
<organism evidence="2 3">
    <name type="scientific">Marinobacter vinifirmus</name>
    <dbReference type="NCBI Taxonomy" id="355591"/>
    <lineage>
        <taxon>Bacteria</taxon>
        <taxon>Pseudomonadati</taxon>
        <taxon>Pseudomonadota</taxon>
        <taxon>Gammaproteobacteria</taxon>
        <taxon>Pseudomonadales</taxon>
        <taxon>Marinobacteraceae</taxon>
        <taxon>Marinobacter</taxon>
    </lineage>
</organism>
<dbReference type="RefSeq" id="WP_094626119.1">
    <property type="nucleotide sequence ID" value="NZ_NEFY01000035.1"/>
</dbReference>
<evidence type="ECO:0000313" key="3">
    <source>
        <dbReference type="Proteomes" id="UP000216984"/>
    </source>
</evidence>
<dbReference type="EMBL" id="NEFY01000035">
    <property type="protein sequence ID" value="OZC34595.1"/>
    <property type="molecule type" value="Genomic_DNA"/>
</dbReference>
<evidence type="ECO:0000313" key="2">
    <source>
        <dbReference type="EMBL" id="OZC34595.1"/>
    </source>
</evidence>
<dbReference type="AlphaFoldDB" id="A0A7Z1DTM6"/>
<protein>
    <submittedName>
        <fullName evidence="2">Uncharacterized protein</fullName>
    </submittedName>
</protein>
<accession>A0A7Z1DTM6</accession>
<feature type="transmembrane region" description="Helical" evidence="1">
    <location>
        <begin position="38"/>
        <end position="58"/>
    </location>
</feature>
<keyword evidence="1" id="KW-0812">Transmembrane</keyword>
<dbReference type="Proteomes" id="UP000216984">
    <property type="component" value="Unassembled WGS sequence"/>
</dbReference>
<proteinExistence type="predicted"/>
<keyword evidence="3" id="KW-1185">Reference proteome</keyword>
<evidence type="ECO:0000256" key="1">
    <source>
        <dbReference type="SAM" id="Phobius"/>
    </source>
</evidence>